<dbReference type="Gene3D" id="3.40.50.2300">
    <property type="match status" value="1"/>
</dbReference>
<evidence type="ECO:0000256" key="1">
    <source>
        <dbReference type="ARBA" id="ARBA00023125"/>
    </source>
</evidence>
<dbReference type="Gene3D" id="1.10.10.10">
    <property type="entry name" value="Winged helix-like DNA-binding domain superfamily/Winged helix DNA-binding domain"/>
    <property type="match status" value="1"/>
</dbReference>
<keyword evidence="1" id="KW-0238">DNA-binding</keyword>
<evidence type="ECO:0000256" key="2">
    <source>
        <dbReference type="PROSITE-ProRule" id="PRU00169"/>
    </source>
</evidence>
<dbReference type="PRINTS" id="PR00038">
    <property type="entry name" value="HTHLUXR"/>
</dbReference>
<keyword evidence="5" id="KW-1185">Reference proteome</keyword>
<sequence>MTPTRGDTAQPRLIRLGIVDDHRLVLDGISSHLHMSHPDIRVVAAETTWVGLLAHPEFPVDVVLLDLSLGDGIPIATKVQALAPTGVAIVVMSRHSDAITVQSALHAGALSFVPKSDDTVELVTAIRAAAAGRRHRPRSVAHATIDAIAPSTPGLGARELRALMLYSTGRTVKDVAALMATTEETVKSYLKRARRKYLRAGVDLGTRVLLRRHAIREGWLSPE</sequence>
<dbReference type="GO" id="GO:0000160">
    <property type="term" value="P:phosphorelay signal transduction system"/>
    <property type="evidence" value="ECO:0007669"/>
    <property type="project" value="InterPro"/>
</dbReference>
<dbReference type="InterPro" id="IPR011006">
    <property type="entry name" value="CheY-like_superfamily"/>
</dbReference>
<dbReference type="GO" id="GO:0006355">
    <property type="term" value="P:regulation of DNA-templated transcription"/>
    <property type="evidence" value="ECO:0007669"/>
    <property type="project" value="InterPro"/>
</dbReference>
<dbReference type="InterPro" id="IPR001789">
    <property type="entry name" value="Sig_transdc_resp-reg_receiver"/>
</dbReference>
<evidence type="ECO:0000313" key="4">
    <source>
        <dbReference type="EMBL" id="TQL48553.1"/>
    </source>
</evidence>
<dbReference type="Pfam" id="PF00072">
    <property type="entry name" value="Response_reg"/>
    <property type="match status" value="1"/>
</dbReference>
<comment type="caution">
    <text evidence="4">The sequence shown here is derived from an EMBL/GenBank/DDBJ whole genome shotgun (WGS) entry which is preliminary data.</text>
</comment>
<dbReference type="PANTHER" id="PTHR43214:SF43">
    <property type="entry name" value="TWO-COMPONENT RESPONSE REGULATOR"/>
    <property type="match status" value="1"/>
</dbReference>
<gene>
    <name evidence="4" type="ORF">FB562_1648</name>
</gene>
<protein>
    <submittedName>
        <fullName evidence="4">LuxR family two component transcriptional regulator</fullName>
    </submittedName>
</protein>
<dbReference type="InterPro" id="IPR000792">
    <property type="entry name" value="Tscrpt_reg_LuxR_C"/>
</dbReference>
<dbReference type="RefSeq" id="WP_141880641.1">
    <property type="nucleotide sequence ID" value="NZ_VFOM01000001.1"/>
</dbReference>
<feature type="domain" description="Response regulatory" evidence="3">
    <location>
        <begin position="15"/>
        <end position="130"/>
    </location>
</feature>
<dbReference type="GO" id="GO:0003677">
    <property type="term" value="F:DNA binding"/>
    <property type="evidence" value="ECO:0007669"/>
    <property type="project" value="UniProtKB-KW"/>
</dbReference>
<dbReference type="EMBL" id="VFOM01000001">
    <property type="protein sequence ID" value="TQL48553.1"/>
    <property type="molecule type" value="Genomic_DNA"/>
</dbReference>
<dbReference type="Proteomes" id="UP000317998">
    <property type="component" value="Unassembled WGS sequence"/>
</dbReference>
<evidence type="ECO:0000313" key="5">
    <source>
        <dbReference type="Proteomes" id="UP000317998"/>
    </source>
</evidence>
<dbReference type="InterPro" id="IPR016032">
    <property type="entry name" value="Sig_transdc_resp-reg_C-effctor"/>
</dbReference>
<dbReference type="PROSITE" id="PS50110">
    <property type="entry name" value="RESPONSE_REGULATORY"/>
    <property type="match status" value="1"/>
</dbReference>
<dbReference type="InterPro" id="IPR039420">
    <property type="entry name" value="WalR-like"/>
</dbReference>
<organism evidence="4 5">
    <name type="scientific">Homoserinimonas aerilata</name>
    <dbReference type="NCBI Taxonomy" id="1162970"/>
    <lineage>
        <taxon>Bacteria</taxon>
        <taxon>Bacillati</taxon>
        <taxon>Actinomycetota</taxon>
        <taxon>Actinomycetes</taxon>
        <taxon>Micrococcales</taxon>
        <taxon>Microbacteriaceae</taxon>
        <taxon>Homoserinimonas</taxon>
    </lineage>
</organism>
<keyword evidence="2" id="KW-0597">Phosphoprotein</keyword>
<proteinExistence type="predicted"/>
<dbReference type="InterPro" id="IPR036388">
    <property type="entry name" value="WH-like_DNA-bd_sf"/>
</dbReference>
<dbReference type="PANTHER" id="PTHR43214">
    <property type="entry name" value="TWO-COMPONENT RESPONSE REGULATOR"/>
    <property type="match status" value="1"/>
</dbReference>
<dbReference type="SMART" id="SM00448">
    <property type="entry name" value="REC"/>
    <property type="match status" value="1"/>
</dbReference>
<dbReference type="AlphaFoldDB" id="A0A542YKC3"/>
<evidence type="ECO:0000259" key="3">
    <source>
        <dbReference type="PROSITE" id="PS50110"/>
    </source>
</evidence>
<feature type="modified residue" description="4-aspartylphosphate" evidence="2">
    <location>
        <position position="66"/>
    </location>
</feature>
<dbReference type="SUPFAM" id="SSF52172">
    <property type="entry name" value="CheY-like"/>
    <property type="match status" value="1"/>
</dbReference>
<accession>A0A542YKC3</accession>
<reference evidence="4 5" key="1">
    <citation type="submission" date="2019-06" db="EMBL/GenBank/DDBJ databases">
        <title>Sequencing the genomes of 1000 actinobacteria strains.</title>
        <authorList>
            <person name="Klenk H.-P."/>
        </authorList>
    </citation>
    <scope>NUCLEOTIDE SEQUENCE [LARGE SCALE GENOMIC DNA]</scope>
    <source>
        <strain evidence="4 5">DSM 26477</strain>
    </source>
</reference>
<name>A0A542YKC3_9MICO</name>
<dbReference type="OrthoDB" id="5113247at2"/>
<dbReference type="SUPFAM" id="SSF46894">
    <property type="entry name" value="C-terminal effector domain of the bipartite response regulators"/>
    <property type="match status" value="1"/>
</dbReference>